<keyword evidence="3" id="KW-0456">Lyase</keyword>
<dbReference type="InterPro" id="IPR022761">
    <property type="entry name" value="Fumarate_lyase_N"/>
</dbReference>
<comment type="similarity">
    <text evidence="1">Belongs to the class-II fumarase/aspartase family. Fumarase subfamily.</text>
</comment>
<feature type="region of interest" description="Disordered" evidence="5">
    <location>
        <begin position="96"/>
        <end position="118"/>
    </location>
</feature>
<dbReference type="AlphaFoldDB" id="J3PDP8"/>
<reference evidence="8" key="3">
    <citation type="submission" date="2010-09" db="EMBL/GenBank/DDBJ databases">
        <title>Annotation of Gaeumannomyces graminis var. tritici R3-111a-1.</title>
        <authorList>
            <consortium name="The Broad Institute Genome Sequencing Platform"/>
            <person name="Ma L.-J."/>
            <person name="Dead R."/>
            <person name="Young S.K."/>
            <person name="Zeng Q."/>
            <person name="Gargeya S."/>
            <person name="Fitzgerald M."/>
            <person name="Haas B."/>
            <person name="Abouelleil A."/>
            <person name="Alvarado L."/>
            <person name="Arachchi H.M."/>
            <person name="Berlin A."/>
            <person name="Brown A."/>
            <person name="Chapman S.B."/>
            <person name="Chen Z."/>
            <person name="Dunbar C."/>
            <person name="Freedman E."/>
            <person name="Gearin G."/>
            <person name="Gellesch M."/>
            <person name="Goldberg J."/>
            <person name="Griggs A."/>
            <person name="Gujja S."/>
            <person name="Heiman D."/>
            <person name="Howarth C."/>
            <person name="Larson L."/>
            <person name="Lui A."/>
            <person name="MacDonald P.J.P."/>
            <person name="Mehta T."/>
            <person name="Montmayeur A."/>
            <person name="Murphy C."/>
            <person name="Neiman D."/>
            <person name="Pearson M."/>
            <person name="Priest M."/>
            <person name="Roberts A."/>
            <person name="Saif S."/>
            <person name="Shea T."/>
            <person name="Shenoy N."/>
            <person name="Sisk P."/>
            <person name="Stolte C."/>
            <person name="Sykes S."/>
            <person name="Yandava C."/>
            <person name="Wortman J."/>
            <person name="Nusbaum C."/>
            <person name="Birren B."/>
        </authorList>
    </citation>
    <scope>NUCLEOTIDE SEQUENCE</scope>
    <source>
        <strain evidence="8">R3-111a-1</strain>
    </source>
</reference>
<gene>
    <name evidence="9" type="primary">20352079</name>
    <name evidence="8" type="ORF">GGTG_11621</name>
</gene>
<dbReference type="InterPro" id="IPR000362">
    <property type="entry name" value="Fumarate_lyase_fam"/>
</dbReference>
<name>J3PDP8_GAET3</name>
<evidence type="ECO:0000313" key="10">
    <source>
        <dbReference type="Proteomes" id="UP000006039"/>
    </source>
</evidence>
<evidence type="ECO:0000256" key="4">
    <source>
        <dbReference type="ARBA" id="ARBA00056821"/>
    </source>
</evidence>
<feature type="domain" description="Fumarase C C-terminal" evidence="7">
    <location>
        <begin position="522"/>
        <end position="574"/>
    </location>
</feature>
<comment type="function">
    <text evidence="4">Catalyzes the reversible stereospecific interconversion of fumarate to L-malate. In mitochondrion, catalyzes the hydration of fumarate to L-malate in the tricarboxylic acid (TCA) cycle to facilitate a transition step in the production of energy in the form of NADH. In cytoplasm and nucleus, involved in DNA repair in response to DNA damage: following DNA double-strand breaks (DSBs), translocates from the cytosol to the nucleus and promotes DNA repair by catalyzing the dehydration of L-malate to fumarate.</text>
</comment>
<dbReference type="GO" id="GO:0004333">
    <property type="term" value="F:fumarate hydratase activity"/>
    <property type="evidence" value="ECO:0007669"/>
    <property type="project" value="UniProtKB-EC"/>
</dbReference>
<dbReference type="PROSITE" id="PS00163">
    <property type="entry name" value="FUMARATE_LYASES"/>
    <property type="match status" value="1"/>
</dbReference>
<dbReference type="NCBIfam" id="TIGR00979">
    <property type="entry name" value="fumC_II"/>
    <property type="match status" value="1"/>
</dbReference>
<reference evidence="8" key="2">
    <citation type="submission" date="2010-07" db="EMBL/GenBank/DDBJ databases">
        <authorList>
            <consortium name="The Broad Institute Genome Sequencing Platform"/>
            <consortium name="Broad Institute Genome Sequencing Center for Infectious Disease"/>
            <person name="Ma L.-J."/>
            <person name="Dead R."/>
            <person name="Young S."/>
            <person name="Zeng Q."/>
            <person name="Koehrsen M."/>
            <person name="Alvarado L."/>
            <person name="Berlin A."/>
            <person name="Chapman S.B."/>
            <person name="Chen Z."/>
            <person name="Freedman E."/>
            <person name="Gellesch M."/>
            <person name="Goldberg J."/>
            <person name="Griggs A."/>
            <person name="Gujja S."/>
            <person name="Heilman E.R."/>
            <person name="Heiman D."/>
            <person name="Hepburn T."/>
            <person name="Howarth C."/>
            <person name="Jen D."/>
            <person name="Larson L."/>
            <person name="Mehta T."/>
            <person name="Neiman D."/>
            <person name="Pearson M."/>
            <person name="Roberts A."/>
            <person name="Saif S."/>
            <person name="Shea T."/>
            <person name="Shenoy N."/>
            <person name="Sisk P."/>
            <person name="Stolte C."/>
            <person name="Sykes S."/>
            <person name="Walk T."/>
            <person name="White J."/>
            <person name="Yandava C."/>
            <person name="Haas B."/>
            <person name="Nusbaum C."/>
            <person name="Birren B."/>
        </authorList>
    </citation>
    <scope>NUCLEOTIDE SEQUENCE</scope>
    <source>
        <strain evidence="8">R3-111a-1</strain>
    </source>
</reference>
<reference evidence="10" key="1">
    <citation type="submission" date="2010-07" db="EMBL/GenBank/DDBJ databases">
        <title>The genome sequence of Gaeumannomyces graminis var. tritici strain R3-111a-1.</title>
        <authorList>
            <consortium name="The Broad Institute Genome Sequencing Platform"/>
            <person name="Ma L.-J."/>
            <person name="Dead R."/>
            <person name="Young S."/>
            <person name="Zeng Q."/>
            <person name="Koehrsen M."/>
            <person name="Alvarado L."/>
            <person name="Berlin A."/>
            <person name="Chapman S.B."/>
            <person name="Chen Z."/>
            <person name="Freedman E."/>
            <person name="Gellesch M."/>
            <person name="Goldberg J."/>
            <person name="Griggs A."/>
            <person name="Gujja S."/>
            <person name="Heilman E.R."/>
            <person name="Heiman D."/>
            <person name="Hepburn T."/>
            <person name="Howarth C."/>
            <person name="Jen D."/>
            <person name="Larson L."/>
            <person name="Mehta T."/>
            <person name="Neiman D."/>
            <person name="Pearson M."/>
            <person name="Roberts A."/>
            <person name="Saif S."/>
            <person name="Shea T."/>
            <person name="Shenoy N."/>
            <person name="Sisk P."/>
            <person name="Stolte C."/>
            <person name="Sykes S."/>
            <person name="Walk T."/>
            <person name="White J."/>
            <person name="Yandava C."/>
            <person name="Haas B."/>
            <person name="Nusbaum C."/>
            <person name="Birren B."/>
        </authorList>
    </citation>
    <scope>NUCLEOTIDE SEQUENCE [LARGE SCALE GENOMIC DNA]</scope>
    <source>
        <strain evidence="10">R3-111a-1</strain>
    </source>
</reference>
<dbReference type="PANTHER" id="PTHR11444">
    <property type="entry name" value="ASPARTATEAMMONIA/ARGININOSUCCINATE/ADENYLOSUCCINATE LYASE"/>
    <property type="match status" value="1"/>
</dbReference>
<dbReference type="EnsemblFungi" id="EJT70598">
    <property type="protein sequence ID" value="EJT70598"/>
    <property type="gene ID" value="GGTG_11621"/>
</dbReference>
<accession>J3PDP8</accession>
<dbReference type="VEuPathDB" id="FungiDB:GGTG_11621"/>
<evidence type="ECO:0000313" key="9">
    <source>
        <dbReference type="EnsemblFungi" id="EJT70598"/>
    </source>
</evidence>
<dbReference type="Gene3D" id="1.20.200.10">
    <property type="entry name" value="Fumarase/aspartase (Central domain)"/>
    <property type="match status" value="1"/>
</dbReference>
<sequence length="581" mass="61716">MFGPMQKAALAPARNLASRGPAAASASGLRSLSCSHTCAGRRCYSSRTATSWRSVGPASARAGLLQSHPSSSLFIPTTTSSYSSSSSTTARLFHSTPATMAGNDSSSSSSSSKATRTETDAFGAVQVPADKYWGAQTERSLENFRINQPQDRMPPPIVRALGILKGAAATVNMRFGLDPTIGKAIQQAAAEVADLKLLDHFPLVVWQTGSGTQSNMNANEVISNRAIEILGGQMGSKKPVHPNDHVNRSASSNDTFPTVMHIAAVLEIEGELLPSLRSLRAALQKKVDEFEAKGIIKIGRTHLQDATPLTLAQEFSGYVAQLDFGVRRVEAALPDLRLLAQGGTAVGTGINTFEGFAEGIAEEVSRMTGTEFKTAPNKFEALAAHDALVHASGALNTLATSLTKIAQDVRYLGSGPRCGLGELVLPENEPGSSIMPGKVNPTQCEALTMVCAQVMGNHVACTIGGMNGQFELNVYKPLIIRNVLHSTRLLADGMRSFERHLVAGLQANEVKIASIMKESLMLVTCLNPKIGYDMASKVAKNAHKKGLTLKESAMELEALTSDEFDTLVKPELMVGPSPYKG</sequence>
<protein>
    <recommendedName>
        <fullName evidence="2">fumarate hydratase</fullName>
        <ecNumber evidence="2">4.2.1.2</ecNumber>
    </recommendedName>
</protein>
<organism evidence="8">
    <name type="scientific">Gaeumannomyces tritici (strain R3-111a-1)</name>
    <name type="common">Wheat and barley take-all root rot fungus</name>
    <name type="synonym">Gaeumannomyces graminis var. tritici</name>
    <dbReference type="NCBI Taxonomy" id="644352"/>
    <lineage>
        <taxon>Eukaryota</taxon>
        <taxon>Fungi</taxon>
        <taxon>Dikarya</taxon>
        <taxon>Ascomycota</taxon>
        <taxon>Pezizomycotina</taxon>
        <taxon>Sordariomycetes</taxon>
        <taxon>Sordariomycetidae</taxon>
        <taxon>Magnaporthales</taxon>
        <taxon>Magnaporthaceae</taxon>
        <taxon>Gaeumannomyces</taxon>
    </lineage>
</organism>
<dbReference type="HOGENOM" id="CLU_021594_4_1_1"/>
<dbReference type="InterPro" id="IPR008948">
    <property type="entry name" value="L-Aspartase-like"/>
</dbReference>
<feature type="domain" description="Fumarate lyase N-terminal" evidence="6">
    <location>
        <begin position="123"/>
        <end position="456"/>
    </location>
</feature>
<dbReference type="InterPro" id="IPR005677">
    <property type="entry name" value="Fum_hydII"/>
</dbReference>
<dbReference type="EC" id="4.2.1.2" evidence="2"/>
<dbReference type="GO" id="GO:0005634">
    <property type="term" value="C:nucleus"/>
    <property type="evidence" value="ECO:0007669"/>
    <property type="project" value="EnsemblFungi"/>
</dbReference>
<dbReference type="Gene3D" id="1.10.40.30">
    <property type="entry name" value="Fumarase/aspartase (C-terminal domain)"/>
    <property type="match status" value="1"/>
</dbReference>
<dbReference type="SUPFAM" id="SSF48557">
    <property type="entry name" value="L-aspartase-like"/>
    <property type="match status" value="1"/>
</dbReference>
<evidence type="ECO:0000313" key="8">
    <source>
        <dbReference type="EMBL" id="EJT70598.1"/>
    </source>
</evidence>
<evidence type="ECO:0000256" key="2">
    <source>
        <dbReference type="ARBA" id="ARBA00012921"/>
    </source>
</evidence>
<dbReference type="FunFam" id="1.10.275.10:FF:000001">
    <property type="entry name" value="Fumarate hydratase, mitochondrial"/>
    <property type="match status" value="1"/>
</dbReference>
<dbReference type="GO" id="GO:0005829">
    <property type="term" value="C:cytosol"/>
    <property type="evidence" value="ECO:0007669"/>
    <property type="project" value="EnsemblFungi"/>
</dbReference>
<dbReference type="InterPro" id="IPR024083">
    <property type="entry name" value="Fumarase/histidase_N"/>
</dbReference>
<evidence type="ECO:0000256" key="1">
    <source>
        <dbReference type="ARBA" id="ARBA00009084"/>
    </source>
</evidence>
<dbReference type="FunCoup" id="J3PDP8">
    <property type="interactions" value="720"/>
</dbReference>
<dbReference type="HAMAP" id="MF_00743">
    <property type="entry name" value="FumaraseC"/>
    <property type="match status" value="1"/>
</dbReference>
<dbReference type="Pfam" id="PF00206">
    <property type="entry name" value="Lyase_1"/>
    <property type="match status" value="1"/>
</dbReference>
<dbReference type="RefSeq" id="XP_009227776.1">
    <property type="nucleotide sequence ID" value="XM_009229512.1"/>
</dbReference>
<dbReference type="EMBL" id="GL385401">
    <property type="protein sequence ID" value="EJT70598.1"/>
    <property type="molecule type" value="Genomic_DNA"/>
</dbReference>
<dbReference type="CDD" id="cd01362">
    <property type="entry name" value="Fumarase_classII"/>
    <property type="match status" value="1"/>
</dbReference>
<dbReference type="InterPro" id="IPR020557">
    <property type="entry name" value="Fumarate_lyase_CS"/>
</dbReference>
<dbReference type="Pfam" id="PF10415">
    <property type="entry name" value="FumaraseC_C"/>
    <property type="match status" value="1"/>
</dbReference>
<dbReference type="OrthoDB" id="1738025at2759"/>
<dbReference type="GO" id="GO:0006099">
    <property type="term" value="P:tricarboxylic acid cycle"/>
    <property type="evidence" value="ECO:0007669"/>
    <property type="project" value="EnsemblFungi"/>
</dbReference>
<dbReference type="eggNOG" id="KOG1317">
    <property type="taxonomic scope" value="Eukaryota"/>
</dbReference>
<dbReference type="GO" id="GO:0006106">
    <property type="term" value="P:fumarate metabolic process"/>
    <property type="evidence" value="ECO:0007669"/>
    <property type="project" value="EnsemblFungi"/>
</dbReference>
<dbReference type="GO" id="GO:0006108">
    <property type="term" value="P:malate metabolic process"/>
    <property type="evidence" value="ECO:0007669"/>
    <property type="project" value="TreeGrafter"/>
</dbReference>
<evidence type="ECO:0000259" key="7">
    <source>
        <dbReference type="Pfam" id="PF10415"/>
    </source>
</evidence>
<proteinExistence type="inferred from homology"/>
<dbReference type="GeneID" id="20352079"/>
<dbReference type="Gene3D" id="1.10.275.10">
    <property type="entry name" value="Fumarase/aspartase (N-terminal domain)"/>
    <property type="match status" value="1"/>
</dbReference>
<dbReference type="Proteomes" id="UP000006039">
    <property type="component" value="Unassembled WGS sequence"/>
</dbReference>
<dbReference type="PRINTS" id="PR00149">
    <property type="entry name" value="FUMRATELYASE"/>
</dbReference>
<dbReference type="FunFam" id="1.20.200.10:FF:000001">
    <property type="entry name" value="Fumarate hydratase, mitochondrial"/>
    <property type="match status" value="1"/>
</dbReference>
<dbReference type="InterPro" id="IPR018951">
    <property type="entry name" value="Fumarase_C_C"/>
</dbReference>
<keyword evidence="10" id="KW-1185">Reference proteome</keyword>
<dbReference type="GO" id="GO:0005759">
    <property type="term" value="C:mitochondrial matrix"/>
    <property type="evidence" value="ECO:0007669"/>
    <property type="project" value="EnsemblFungi"/>
</dbReference>
<dbReference type="GO" id="GO:0006302">
    <property type="term" value="P:double-strand break repair"/>
    <property type="evidence" value="ECO:0007669"/>
    <property type="project" value="EnsemblFungi"/>
</dbReference>
<dbReference type="PANTHER" id="PTHR11444:SF1">
    <property type="entry name" value="FUMARATE HYDRATASE, MITOCHONDRIAL"/>
    <property type="match status" value="1"/>
</dbReference>
<evidence type="ECO:0000256" key="5">
    <source>
        <dbReference type="SAM" id="MobiDB-lite"/>
    </source>
</evidence>
<evidence type="ECO:0000259" key="6">
    <source>
        <dbReference type="Pfam" id="PF00206"/>
    </source>
</evidence>
<reference evidence="9" key="5">
    <citation type="submission" date="2018-04" db="UniProtKB">
        <authorList>
            <consortium name="EnsemblFungi"/>
        </authorList>
    </citation>
    <scope>IDENTIFICATION</scope>
    <source>
        <strain evidence="9">R3-111a-1</strain>
    </source>
</reference>
<dbReference type="STRING" id="644352.J3PDP8"/>
<dbReference type="FunFam" id="1.10.40.30:FF:000002">
    <property type="entry name" value="Fumarate hydratase class II"/>
    <property type="match status" value="1"/>
</dbReference>
<evidence type="ECO:0000256" key="3">
    <source>
        <dbReference type="ARBA" id="ARBA00023239"/>
    </source>
</evidence>
<reference evidence="9" key="4">
    <citation type="journal article" date="2015" name="G3 (Bethesda)">
        <title>Genome sequences of three phytopathogenic species of the Magnaporthaceae family of fungi.</title>
        <authorList>
            <person name="Okagaki L.H."/>
            <person name="Nunes C.C."/>
            <person name="Sailsbery J."/>
            <person name="Clay B."/>
            <person name="Brown D."/>
            <person name="John T."/>
            <person name="Oh Y."/>
            <person name="Young N."/>
            <person name="Fitzgerald M."/>
            <person name="Haas B.J."/>
            <person name="Zeng Q."/>
            <person name="Young S."/>
            <person name="Adiconis X."/>
            <person name="Fan L."/>
            <person name="Levin J.Z."/>
            <person name="Mitchell T.K."/>
            <person name="Okubara P.A."/>
            <person name="Farman M.L."/>
            <person name="Kohn L.M."/>
            <person name="Birren B."/>
            <person name="Ma L.-J."/>
            <person name="Dean R.A."/>
        </authorList>
    </citation>
    <scope>NUCLEOTIDE SEQUENCE</scope>
    <source>
        <strain evidence="9">R3-111a-1</strain>
    </source>
</reference>